<reference evidence="3" key="1">
    <citation type="journal article" date="2017" name="Nat. Ecol. Evol.">
        <title>Genome expansion and lineage-specific genetic innovations in the forest pathogenic fungi Armillaria.</title>
        <authorList>
            <person name="Sipos G."/>
            <person name="Prasanna A.N."/>
            <person name="Walter M.C."/>
            <person name="O'Connor E."/>
            <person name="Balint B."/>
            <person name="Krizsan K."/>
            <person name="Kiss B."/>
            <person name="Hess J."/>
            <person name="Varga T."/>
            <person name="Slot J."/>
            <person name="Riley R."/>
            <person name="Boka B."/>
            <person name="Rigling D."/>
            <person name="Barry K."/>
            <person name="Lee J."/>
            <person name="Mihaltcheva S."/>
            <person name="LaButti K."/>
            <person name="Lipzen A."/>
            <person name="Waldron R."/>
            <person name="Moloney N.M."/>
            <person name="Sperisen C."/>
            <person name="Kredics L."/>
            <person name="Vagvoelgyi C."/>
            <person name="Patrignani A."/>
            <person name="Fitzpatrick D."/>
            <person name="Nagy I."/>
            <person name="Doyle S."/>
            <person name="Anderson J.B."/>
            <person name="Grigoriev I.V."/>
            <person name="Gueldener U."/>
            <person name="Muensterkoetter M."/>
            <person name="Nagy L.G."/>
        </authorList>
    </citation>
    <scope>NUCLEOTIDE SEQUENCE [LARGE SCALE GENOMIC DNA]</scope>
    <source>
        <strain evidence="3">28-4</strain>
    </source>
</reference>
<name>A0A2H3BUK1_9AGAR</name>
<protein>
    <submittedName>
        <fullName evidence="2">Uncharacterized protein</fullName>
    </submittedName>
</protein>
<evidence type="ECO:0000256" key="1">
    <source>
        <dbReference type="SAM" id="MobiDB-lite"/>
    </source>
</evidence>
<accession>A0A2H3BUK1</accession>
<dbReference type="AlphaFoldDB" id="A0A2H3BUK1"/>
<evidence type="ECO:0000313" key="3">
    <source>
        <dbReference type="Proteomes" id="UP000218334"/>
    </source>
</evidence>
<feature type="region of interest" description="Disordered" evidence="1">
    <location>
        <begin position="30"/>
        <end position="49"/>
    </location>
</feature>
<dbReference type="Proteomes" id="UP000218334">
    <property type="component" value="Unassembled WGS sequence"/>
</dbReference>
<proteinExistence type="predicted"/>
<keyword evidence="3" id="KW-1185">Reference proteome</keyword>
<sequence>MDIVITVAIMAATITTTALHTTSPLASASPVSSDLVGHDTRQSPGIVPGVSSAVRAGAATLMRVLGLRSIRRAGLSIGFNAKKTSKKDGELMID</sequence>
<dbReference type="EMBL" id="KZ293421">
    <property type="protein sequence ID" value="PBK72644.1"/>
    <property type="molecule type" value="Genomic_DNA"/>
</dbReference>
<organism evidence="2 3">
    <name type="scientific">Armillaria solidipes</name>
    <dbReference type="NCBI Taxonomy" id="1076256"/>
    <lineage>
        <taxon>Eukaryota</taxon>
        <taxon>Fungi</taxon>
        <taxon>Dikarya</taxon>
        <taxon>Basidiomycota</taxon>
        <taxon>Agaricomycotina</taxon>
        <taxon>Agaricomycetes</taxon>
        <taxon>Agaricomycetidae</taxon>
        <taxon>Agaricales</taxon>
        <taxon>Marasmiineae</taxon>
        <taxon>Physalacriaceae</taxon>
        <taxon>Armillaria</taxon>
    </lineage>
</organism>
<gene>
    <name evidence="2" type="ORF">ARMSODRAFT_953037</name>
</gene>
<evidence type="ECO:0000313" key="2">
    <source>
        <dbReference type="EMBL" id="PBK72644.1"/>
    </source>
</evidence>